<dbReference type="InterPro" id="IPR004242">
    <property type="entry name" value="Transposase_21"/>
</dbReference>
<feature type="compositionally biased region" description="Acidic residues" evidence="1">
    <location>
        <begin position="19"/>
        <end position="40"/>
    </location>
</feature>
<dbReference type="PANTHER" id="PTHR46579">
    <property type="entry name" value="F5/8 TYPE C DOMAIN-CONTAINING PROTEIN-RELATED"/>
    <property type="match status" value="1"/>
</dbReference>
<proteinExistence type="predicted"/>
<feature type="compositionally biased region" description="Low complexity" evidence="1">
    <location>
        <begin position="1"/>
        <end position="18"/>
    </location>
</feature>
<name>A0A074RKM0_9AGAM</name>
<organism evidence="2 3">
    <name type="scientific">Rhizoctonia solani 123E</name>
    <dbReference type="NCBI Taxonomy" id="1423351"/>
    <lineage>
        <taxon>Eukaryota</taxon>
        <taxon>Fungi</taxon>
        <taxon>Dikarya</taxon>
        <taxon>Basidiomycota</taxon>
        <taxon>Agaricomycotina</taxon>
        <taxon>Agaricomycetes</taxon>
        <taxon>Cantharellales</taxon>
        <taxon>Ceratobasidiaceae</taxon>
        <taxon>Rhizoctonia</taxon>
    </lineage>
</organism>
<accession>A0A074RKM0</accession>
<feature type="region of interest" description="Disordered" evidence="1">
    <location>
        <begin position="870"/>
        <end position="898"/>
    </location>
</feature>
<feature type="compositionally biased region" description="Pro residues" evidence="1">
    <location>
        <begin position="93"/>
        <end position="106"/>
    </location>
</feature>
<protein>
    <submittedName>
        <fullName evidence="2">Transposase family Tnp2 protein</fullName>
    </submittedName>
</protein>
<dbReference type="HOGENOM" id="CLU_009141_0_1_1"/>
<keyword evidence="3" id="KW-1185">Reference proteome</keyword>
<gene>
    <name evidence="2" type="ORF">V565_232100</name>
</gene>
<dbReference type="Proteomes" id="UP000027456">
    <property type="component" value="Unassembled WGS sequence"/>
</dbReference>
<dbReference type="OrthoDB" id="6613063at2759"/>
<dbReference type="PANTHER" id="PTHR46579:SF1">
    <property type="entry name" value="F5_8 TYPE C DOMAIN-CONTAINING PROTEIN"/>
    <property type="match status" value="1"/>
</dbReference>
<dbReference type="EMBL" id="AZST01001408">
    <property type="protein sequence ID" value="KEP45905.1"/>
    <property type="molecule type" value="Genomic_DNA"/>
</dbReference>
<dbReference type="AlphaFoldDB" id="A0A074RKM0"/>
<feature type="compositionally biased region" description="Acidic residues" evidence="1">
    <location>
        <begin position="107"/>
        <end position="117"/>
    </location>
</feature>
<comment type="caution">
    <text evidence="2">The sequence shown here is derived from an EMBL/GenBank/DDBJ whole genome shotgun (WGS) entry which is preliminary data.</text>
</comment>
<feature type="compositionally biased region" description="Polar residues" evidence="1">
    <location>
        <begin position="58"/>
        <end position="69"/>
    </location>
</feature>
<dbReference type="Pfam" id="PF02992">
    <property type="entry name" value="Transposase_21"/>
    <property type="match status" value="1"/>
</dbReference>
<reference evidence="2 3" key="1">
    <citation type="submission" date="2013-12" db="EMBL/GenBank/DDBJ databases">
        <authorList>
            <person name="Cubeta M."/>
            <person name="Pakala S."/>
            <person name="Fedorova N."/>
            <person name="Thomas E."/>
            <person name="Dean R."/>
            <person name="Jabaji S."/>
            <person name="Neate S."/>
            <person name="Toda T."/>
            <person name="Tavantzis S."/>
            <person name="Vilgalys R."/>
            <person name="Bharathan N."/>
            <person name="Pakala S."/>
            <person name="Losada L.S."/>
            <person name="Zafar N."/>
            <person name="Nierman W."/>
        </authorList>
    </citation>
    <scope>NUCLEOTIDE SEQUENCE [LARGE SCALE GENOMIC DNA]</scope>
    <source>
        <strain evidence="2 3">123E</strain>
    </source>
</reference>
<evidence type="ECO:0000313" key="3">
    <source>
        <dbReference type="Proteomes" id="UP000027456"/>
    </source>
</evidence>
<feature type="compositionally biased region" description="Polar residues" evidence="1">
    <location>
        <begin position="80"/>
        <end position="91"/>
    </location>
</feature>
<evidence type="ECO:0000313" key="2">
    <source>
        <dbReference type="EMBL" id="KEP45905.1"/>
    </source>
</evidence>
<evidence type="ECO:0000256" key="1">
    <source>
        <dbReference type="SAM" id="MobiDB-lite"/>
    </source>
</evidence>
<feature type="region of interest" description="Disordered" evidence="1">
    <location>
        <begin position="1"/>
        <end position="117"/>
    </location>
</feature>
<sequence>MGLIDADNAGDAADNATTTDDDEENSSEDEDEDEDDDGSLGEDNHMDIDMMADDLFGQDNNVDYNNGNSEMGYHSESDRSTTPSSTGSWLNMPTPPPSLPQTPPPGSDDEEQPSEDEDGFAHITEDDYHEYECWYAEDNILELNEMIAETLTEEEVSSFKMAAIQLFGHISERDYECIRYSFKQHIRLMSIYRVHKRLSQLSGINPITVDCCTNICHAFTGRYADEEVCSTCQHPCFDSNRKPFKVFEYLPTTPRFQGYYNNPDMVKAMRYRHDYIREPGKVDDYIDSTLYSDLRNTKIVVDGVGLGVNFLNRRRDIAYMVMLDGVNIFEKGMDKSATCWPIMAQNMNLPASERVKLRNIIPLGIIPGPFQPKDFDSFLEPFVDEALEQARGVETYDATTGTKFTLRAHPIIITGDMQAIKHITQMKGPNGKRPCRACEMNGVHHTCRKSYYVPLTNPIDKPDAIPDDRLDPDAKPGELTGYDPLDLPLRTAHRINKQLDKIDEARNKTQCDKLETRFGLCGDSILDHIPSIKRPDSYPHEFLHLFLLNHGKELFLLWSGKHKDLVGHPGPFEFVLPVDALVAIGEETKEATKSFPAQFTRAMPNIYTHADACCGESWCTWLIYIGPAVMRGRLQQKYYDHYMELVDILRCLLSVTNTRARIDRLKIEVAHYVQGFEELYYRYQYERLFLCKLTVHAILHVPDDIIRCGPVWVYWSFSMERYCREVTFCVKSKILPYTTISKHVIQLAQVGAISCRFPEIRKALLFGKNDVPVGEKAVSKMEQVYPGSWYKFIPKRCDRWGKLRIADGGDCIRAAKVCNPTSVYGKRDSSFIRFSYEKDENEDDPHAEVKMVTAVGYGRLDLILVITLAGKTPPDDDDDENENEKDKEDKGEDEDEAEPITHVLAQITEAKGVEGDATTELITYRELGRSFVLDIKNVEHVAARVFTRGQEPNGEWVVVDRSQGVARAEFAVNEHGSDEED</sequence>